<organism evidence="1 2">
    <name type="scientific">Halonotius pteroides</name>
    <dbReference type="NCBI Taxonomy" id="268735"/>
    <lineage>
        <taxon>Archaea</taxon>
        <taxon>Methanobacteriati</taxon>
        <taxon>Methanobacteriota</taxon>
        <taxon>Stenosarchaea group</taxon>
        <taxon>Halobacteria</taxon>
        <taxon>Halobacteriales</taxon>
        <taxon>Haloferacaceae</taxon>
        <taxon>Halonotius</taxon>
    </lineage>
</organism>
<keyword evidence="2" id="KW-1185">Reference proteome</keyword>
<dbReference type="PROSITE" id="PS00018">
    <property type="entry name" value="EF_HAND_1"/>
    <property type="match status" value="1"/>
</dbReference>
<evidence type="ECO:0000313" key="2">
    <source>
        <dbReference type="Proteomes" id="UP000281564"/>
    </source>
</evidence>
<dbReference type="InterPro" id="IPR018247">
    <property type="entry name" value="EF_Hand_1_Ca_BS"/>
</dbReference>
<dbReference type="EMBL" id="QMDW01000011">
    <property type="protein sequence ID" value="RJX49302.1"/>
    <property type="molecule type" value="Genomic_DNA"/>
</dbReference>
<comment type="caution">
    <text evidence="1">The sequence shown here is derived from an EMBL/GenBank/DDBJ whole genome shotgun (WGS) entry which is preliminary data.</text>
</comment>
<proteinExistence type="predicted"/>
<reference evidence="1 2" key="1">
    <citation type="submission" date="2018-06" db="EMBL/GenBank/DDBJ databases">
        <title>Halonotius sp. F13-13 a new haloarchaeeon isolated from a solar saltern from Isla Cristina, Huelva, Spain.</title>
        <authorList>
            <person name="Duran-Viseras A."/>
            <person name="Sanchez-Porro C."/>
            <person name="Ventosa A."/>
        </authorList>
    </citation>
    <scope>NUCLEOTIDE SEQUENCE [LARGE SCALE GENOMIC DNA]</scope>
    <source>
        <strain evidence="1 2">CECT 7525</strain>
    </source>
</reference>
<evidence type="ECO:0008006" key="3">
    <source>
        <dbReference type="Google" id="ProtNLM"/>
    </source>
</evidence>
<gene>
    <name evidence="1" type="ORF">DP106_08860</name>
</gene>
<dbReference type="AlphaFoldDB" id="A0A3A6QAG2"/>
<name>A0A3A6QAG2_9EURY</name>
<evidence type="ECO:0000313" key="1">
    <source>
        <dbReference type="EMBL" id="RJX49302.1"/>
    </source>
</evidence>
<dbReference type="Proteomes" id="UP000281564">
    <property type="component" value="Unassembled WGS sequence"/>
</dbReference>
<protein>
    <recommendedName>
        <fullName evidence="3">Dockerin domain-containing protein</fullName>
    </recommendedName>
</protein>
<sequence>MALVIVATLVPSAAVAADTIDFDGDKEPFDSATIEEDSGDIKFNITFTKNNDLSSNITDIYVDTGNPEGINDETFADSGGETAKFWENLGDLDADYRIAIGDGTNVVEPWDEETSQFDGSSSAEIEVVEQKDSYVVVRVDEADIGAPDTIDYKFAYIDGGGIEDESSYTWAPDSSLRRNLEEGETVNTGVINATINVSDAPVDGDAEIVISTSDGQEQNQEDIEVDGNNNISAEFTVDESDFSGDGDVTAEINGENYTLDNTEAVEVTEGNTKKVIFEPHRLIEVSDEVTGENEDYTVELRDNDGNTIDAEAVFNEDSYNFSGVNATKLVDGGEVEASLDDETSLNSISPQSQAIDRVDRYNPSDIVNEANEFDIQPPTERINIKTNISEANISDTSRFNLTVNASAAGDDRVDAVKHVLEFNPDQIVYQDTEYQISLIGNRTDIRESEAGQIETVIVNASGGPVISEGSEDVTLFNMSFRFESEFEPDQSDSANTENSEIVELETVTDTADIEGSRLINSTDSKISTDLNEKDVKELKFETDTTEVDVFNPKTVIEFEQADVDHLTSSGDMVGAPVRFEVEAESNEGEISKIVLNNTRNGEVPDESSDESQFIDCEGLSTCDGTLAHVPQDDTFIDNGSYATKSVYDITVVPVNDASRGVIGDNKTVSDPRGGNGEEIYKRGDVTLDDVPNDRGNVTLDGDVESILDKRGIETIDTNEDSQHDVNNDGVVDLVDVTIVAQEYEPP</sequence>
<accession>A0A3A6QAG2</accession>